<accession>A0AAP5NEU1</accession>
<comment type="caution">
    <text evidence="2">The sequence shown here is derived from an EMBL/GenBank/DDBJ whole genome shotgun (WGS) entry which is preliminary data.</text>
</comment>
<dbReference type="Proteomes" id="UP001254770">
    <property type="component" value="Unassembled WGS sequence"/>
</dbReference>
<evidence type="ECO:0000313" key="4">
    <source>
        <dbReference type="Proteomes" id="UP001249240"/>
    </source>
</evidence>
<proteinExistence type="predicted"/>
<dbReference type="RefSeq" id="WP_167325162.1">
    <property type="nucleotide sequence ID" value="NZ_BAAAXM010000043.1"/>
</dbReference>
<feature type="region of interest" description="Disordered" evidence="1">
    <location>
        <begin position="15"/>
        <end position="50"/>
    </location>
</feature>
<dbReference type="GeneID" id="67041234"/>
<gene>
    <name evidence="3" type="ORF">P7D69_10970</name>
    <name evidence="2" type="ORF">P7D78_07790</name>
</gene>
<reference evidence="2" key="1">
    <citation type="submission" date="2023-03" db="EMBL/GenBank/DDBJ databases">
        <authorList>
            <person name="Shen W."/>
            <person name="Cai J."/>
        </authorList>
    </citation>
    <scope>NUCLEOTIDE SEQUENCE</scope>
    <source>
        <strain evidence="2">B646-2</strain>
        <strain evidence="3">Y15</strain>
    </source>
</reference>
<name>A0AAP5NEU1_9ENTE</name>
<dbReference type="EMBL" id="JARPXM010000006">
    <property type="protein sequence ID" value="MDT2538022.1"/>
    <property type="molecule type" value="Genomic_DNA"/>
</dbReference>
<evidence type="ECO:0000313" key="3">
    <source>
        <dbReference type="EMBL" id="MDT2544861.1"/>
    </source>
</evidence>
<dbReference type="AlphaFoldDB" id="A0AAP5NEU1"/>
<dbReference type="EMBL" id="JARPXL010000009">
    <property type="protein sequence ID" value="MDT2544861.1"/>
    <property type="molecule type" value="Genomic_DNA"/>
</dbReference>
<evidence type="ECO:0000256" key="1">
    <source>
        <dbReference type="SAM" id="MobiDB-lite"/>
    </source>
</evidence>
<evidence type="ECO:0000313" key="2">
    <source>
        <dbReference type="EMBL" id="MDT2538022.1"/>
    </source>
</evidence>
<sequence>MTNQKVKLEDLLHEKKKRAFEHSKQHSKNKVTGKKSIPHTQNRRGRPLSK</sequence>
<organism evidence="2 4">
    <name type="scientific">Enterococcus raffinosus</name>
    <dbReference type="NCBI Taxonomy" id="71452"/>
    <lineage>
        <taxon>Bacteria</taxon>
        <taxon>Bacillati</taxon>
        <taxon>Bacillota</taxon>
        <taxon>Bacilli</taxon>
        <taxon>Lactobacillales</taxon>
        <taxon>Enterococcaceae</taxon>
        <taxon>Enterococcus</taxon>
    </lineage>
</organism>
<dbReference type="Proteomes" id="UP001249240">
    <property type="component" value="Unassembled WGS sequence"/>
</dbReference>
<protein>
    <submittedName>
        <fullName evidence="2">Uncharacterized protein</fullName>
    </submittedName>
</protein>